<name>A0ABQ2PAJ7_9NEIS</name>
<dbReference type="RefSeq" id="WP_188704703.1">
    <property type="nucleotide sequence ID" value="NZ_BMLX01000003.1"/>
</dbReference>
<keyword evidence="1" id="KW-0732">Signal</keyword>
<comment type="caution">
    <text evidence="2">The sequence shown here is derived from an EMBL/GenBank/DDBJ whole genome shotgun (WGS) entry which is preliminary data.</text>
</comment>
<accession>A0ABQ2PAJ7</accession>
<protein>
    <submittedName>
        <fullName evidence="2">Uncharacterized protein</fullName>
    </submittedName>
</protein>
<reference evidence="3" key="1">
    <citation type="journal article" date="2019" name="Int. J. Syst. Evol. Microbiol.">
        <title>The Global Catalogue of Microorganisms (GCM) 10K type strain sequencing project: providing services to taxonomists for standard genome sequencing and annotation.</title>
        <authorList>
            <consortium name="The Broad Institute Genomics Platform"/>
            <consortium name="The Broad Institute Genome Sequencing Center for Infectious Disease"/>
            <person name="Wu L."/>
            <person name="Ma J."/>
        </authorList>
    </citation>
    <scope>NUCLEOTIDE SEQUENCE [LARGE SCALE GENOMIC DNA]</scope>
    <source>
        <strain evidence="3">CGMCC 1.8859</strain>
    </source>
</reference>
<sequence>MSAFLRALRWLSLTACFCVASLAARADKLDGVYVGQIDRTVYMLQIVTTRNAQWTGRLEQTFVDQDGQTQTQSAPINGKLSGPHLVTELSQTNLDMGIVALGSTFQSRVLRLTIKGGATAQLYHTDQYAYQRQIAALKAHH</sequence>
<organism evidence="2 3">
    <name type="scientific">Silvimonas iriomotensis</name>
    <dbReference type="NCBI Taxonomy" id="449662"/>
    <lineage>
        <taxon>Bacteria</taxon>
        <taxon>Pseudomonadati</taxon>
        <taxon>Pseudomonadota</taxon>
        <taxon>Betaproteobacteria</taxon>
        <taxon>Neisseriales</taxon>
        <taxon>Chitinibacteraceae</taxon>
        <taxon>Silvimonas</taxon>
    </lineage>
</organism>
<keyword evidence="3" id="KW-1185">Reference proteome</keyword>
<evidence type="ECO:0000256" key="1">
    <source>
        <dbReference type="SAM" id="SignalP"/>
    </source>
</evidence>
<dbReference type="EMBL" id="BMLX01000003">
    <property type="protein sequence ID" value="GGP22401.1"/>
    <property type="molecule type" value="Genomic_DNA"/>
</dbReference>
<evidence type="ECO:0000313" key="3">
    <source>
        <dbReference type="Proteomes" id="UP000637267"/>
    </source>
</evidence>
<evidence type="ECO:0000313" key="2">
    <source>
        <dbReference type="EMBL" id="GGP22401.1"/>
    </source>
</evidence>
<feature type="signal peptide" evidence="1">
    <location>
        <begin position="1"/>
        <end position="26"/>
    </location>
</feature>
<gene>
    <name evidence="2" type="ORF">GCM10010970_25050</name>
</gene>
<proteinExistence type="predicted"/>
<feature type="chain" id="PRO_5047166515" evidence="1">
    <location>
        <begin position="27"/>
        <end position="141"/>
    </location>
</feature>
<dbReference type="Proteomes" id="UP000637267">
    <property type="component" value="Unassembled WGS sequence"/>
</dbReference>